<dbReference type="SUPFAM" id="SSF117281">
    <property type="entry name" value="Kelch motif"/>
    <property type="match status" value="1"/>
</dbReference>
<evidence type="ECO:0000256" key="12">
    <source>
        <dbReference type="ARBA" id="ARBA00071212"/>
    </source>
</evidence>
<dbReference type="InterPro" id="IPR015915">
    <property type="entry name" value="Kelch-typ_b-propeller"/>
</dbReference>
<protein>
    <recommendedName>
        <fullName evidence="11">Kelch-like protein 21</fullName>
    </recommendedName>
    <alternativeName>
        <fullName evidence="12">Polynucleotide 5'-hydroxyl-kinase NOL9</fullName>
    </alternativeName>
</protein>
<keyword evidence="9" id="KW-0206">Cytoskeleton</keyword>
<dbReference type="SMART" id="SM00225">
    <property type="entry name" value="BTB"/>
    <property type="match status" value="1"/>
</dbReference>
<dbReference type="InterPro" id="IPR030577">
    <property type="entry name" value="BTB/POZ_KLHL21"/>
</dbReference>
<evidence type="ECO:0000256" key="7">
    <source>
        <dbReference type="ARBA" id="ARBA00022776"/>
    </source>
</evidence>
<sequence>MEKPVLQTQPSMLPFFDTAHAVNLLRGIHELRAERKFFDITLCAEGKEFRCHRTVLAAASMYFRAMFAGTLRESVMDRVVLHEVSAELLGLLVDFCYTGRVTVTHENVDLLLKTADLFQFPSVKEACCAFLEQRLDVSNCLEIQDFAEAYACRELASSARSFVLKNIVELAKSMDFENLSWKRLLEFVSDDGLCVDKEETAYQIAVRWVKADLQHRLHYWPELLQQVRLPFVRRFYLLAHVESDPLVYLSPSCLRLVSEARSFQSYEYDRHDRPSQRMRPRPSTGLAEIMVVIGGCDQDCDELYTVDCYNPQTGQWRYLAAIPDHLGGGYSIAALGNDIYVTGGSDGSRVYDFVWRYNSGVNEWTEVSPMLKPREYHSSCVLKGQLYVVASDSTERYDHTLDCWEALPPMPHPMDNCSTTACQGKLYAIGSLTEEDTMAIQCYDADSNCWSIANSGELPPWSFAPKSVTLNGLIYFIRDDSAEVDVYNPKKNEWDKITLGGRIYVSGGYDNTFELSDVVEVYDPSARSWSPAGRLPQPTFWHGSVSIFRQFMPLVASSFEPIDIPETNSIHLHRHQRNQALQNHQNNHNPNQNHNPDVNQIWQGCGRPSWCMVALWRKSGPFSVNRCSQNSQLNGRSPVPITLTVIIIIIIICGGNSILNILAEASKDVTVCHVHMSACSAQHDITVLANRSLLVEEGQHTCPLAWIYEAFSVIVVHPFTMKAQKIFSRSKHGHQNSSERHGKNKWNKRIHNMDSSNLTSSTGAAKLEQKVAKKEKTTIKRLKRLCAKPVTGYKDKCTEGGKAKSSSITQVHTNGGTKLEDASSSLDSEEWSEYAKSVLQNGMDCSDSSSTEKLEDGLQFHVHYDQTNNRAVLVMKQGQSLCFRGKCLLTCLYGHVEVMGFTIEGGQQPYPLFSPLTHCPLTITALGNNTSKKKDGQLEAKAVVRKYFSTEPSKTVLNEVDSDSSVVLLESLDTPFTRLLSSFSDFKELFDLNSKELKAHGFVYNPVLSAVGVKALHGPWAQGLVMSQSFKEATSILLRTCEGEFDRCPIILVCGGKSSGKSTFNRHLINSLLNHTVSVEYLECDLGQTEFTPPGCLSLCTVTEPLLGPPFTHLRDPEHVVYYGQGDCQSDIDRYLESLKSLWRHVRGESSGFQILVDLIRLFSATHVVQLSYGNTTQCPLLTPEFVRSARGWQTQPSTQLTMREESENHSVARSHVFISVQSEFEGAGGSGETRFQRSNELRDLALLSYFSKLQSPDPGLIRPLHCFIPYQVPHSSVAIGATHCEVAPNNIFYAANASVVGLCRLSEKVEGRGGPVLLSQTPICQCVGLGVLRGVDMVRGLYLLVTPVAATVLKHVNCLLLGEIRLPQILLTQQNGVEGDLPYATTDYSFNVQGAGKLFTKKGVRRPGFIESNN</sequence>
<evidence type="ECO:0000256" key="1">
    <source>
        <dbReference type="ARBA" id="ARBA00004186"/>
    </source>
</evidence>
<dbReference type="InterPro" id="IPR027417">
    <property type="entry name" value="P-loop_NTPase"/>
</dbReference>
<dbReference type="CDD" id="cd18460">
    <property type="entry name" value="BACK_KLHL21"/>
    <property type="match status" value="1"/>
</dbReference>
<name>A0A553QKY1_9TELE</name>
<organism evidence="15 16">
    <name type="scientific">Danionella cerebrum</name>
    <dbReference type="NCBI Taxonomy" id="2873325"/>
    <lineage>
        <taxon>Eukaryota</taxon>
        <taxon>Metazoa</taxon>
        <taxon>Chordata</taxon>
        <taxon>Craniata</taxon>
        <taxon>Vertebrata</taxon>
        <taxon>Euteleostomi</taxon>
        <taxon>Actinopterygii</taxon>
        <taxon>Neopterygii</taxon>
        <taxon>Teleostei</taxon>
        <taxon>Ostariophysi</taxon>
        <taxon>Cypriniformes</taxon>
        <taxon>Danionidae</taxon>
        <taxon>Danioninae</taxon>
        <taxon>Danionella</taxon>
    </lineage>
</organism>
<evidence type="ECO:0000256" key="9">
    <source>
        <dbReference type="ARBA" id="ARBA00023212"/>
    </source>
</evidence>
<evidence type="ECO:0000256" key="6">
    <source>
        <dbReference type="ARBA" id="ARBA00022737"/>
    </source>
</evidence>
<dbReference type="CDD" id="cd18250">
    <property type="entry name" value="BTB_POZ_KLHL21"/>
    <property type="match status" value="1"/>
</dbReference>
<evidence type="ECO:0000313" key="16">
    <source>
        <dbReference type="Proteomes" id="UP000316079"/>
    </source>
</evidence>
<evidence type="ECO:0000256" key="4">
    <source>
        <dbReference type="ARBA" id="ARBA00022490"/>
    </source>
</evidence>
<dbReference type="InterPro" id="IPR006652">
    <property type="entry name" value="Kelch_1"/>
</dbReference>
<dbReference type="InterPro" id="IPR011333">
    <property type="entry name" value="SKP1/BTB/POZ_sf"/>
</dbReference>
<evidence type="ECO:0000256" key="10">
    <source>
        <dbReference type="ARBA" id="ARBA00023306"/>
    </source>
</evidence>
<dbReference type="InterPro" id="IPR057570">
    <property type="entry name" value="NOL9_C"/>
</dbReference>
<dbReference type="SUPFAM" id="SSF54695">
    <property type="entry name" value="POZ domain"/>
    <property type="match status" value="1"/>
</dbReference>
<keyword evidence="10" id="KW-0131">Cell cycle</keyword>
<gene>
    <name evidence="15" type="ORF">DNTS_003708</name>
</gene>
<dbReference type="InterPro" id="IPR000210">
    <property type="entry name" value="BTB/POZ_dom"/>
</dbReference>
<evidence type="ECO:0000256" key="11">
    <source>
        <dbReference type="ARBA" id="ARBA00023877"/>
    </source>
</evidence>
<evidence type="ECO:0000256" key="2">
    <source>
        <dbReference type="ARBA" id="ARBA00004906"/>
    </source>
</evidence>
<dbReference type="FunFam" id="3.30.710.10:FF:000001">
    <property type="entry name" value="Kelch-like family member 20"/>
    <property type="match status" value="1"/>
</dbReference>
<feature type="domain" description="BTB" evidence="14">
    <location>
        <begin position="38"/>
        <end position="105"/>
    </location>
</feature>
<dbReference type="Pfam" id="PF16575">
    <property type="entry name" value="CLP1_P"/>
    <property type="match status" value="1"/>
</dbReference>
<dbReference type="InterPro" id="IPR057573">
    <property type="entry name" value="NOL9_N"/>
</dbReference>
<keyword evidence="16" id="KW-1185">Reference proteome</keyword>
<comment type="pathway">
    <text evidence="2">Protein modification; protein ubiquitination.</text>
</comment>
<keyword evidence="5" id="KW-0132">Cell division</keyword>
<dbReference type="FunFam" id="1.25.40.420:FF:000001">
    <property type="entry name" value="Kelch-like family member 12"/>
    <property type="match status" value="1"/>
</dbReference>
<dbReference type="PROSITE" id="PS50097">
    <property type="entry name" value="BTB"/>
    <property type="match status" value="1"/>
</dbReference>
<evidence type="ECO:0000313" key="15">
    <source>
        <dbReference type="EMBL" id="TRY90650.1"/>
    </source>
</evidence>
<feature type="region of interest" description="Disordered" evidence="13">
    <location>
        <begin position="798"/>
        <end position="823"/>
    </location>
</feature>
<dbReference type="Pfam" id="PF07707">
    <property type="entry name" value="BACK"/>
    <property type="match status" value="1"/>
</dbReference>
<dbReference type="GO" id="GO:0051301">
    <property type="term" value="P:cell division"/>
    <property type="evidence" value="ECO:0007669"/>
    <property type="project" value="UniProtKB-KW"/>
</dbReference>
<keyword evidence="4" id="KW-0963">Cytoplasm</keyword>
<evidence type="ECO:0000256" key="3">
    <source>
        <dbReference type="ARBA" id="ARBA00022441"/>
    </source>
</evidence>
<keyword evidence="8" id="KW-0833">Ubl conjugation pathway</keyword>
<comment type="subcellular location">
    <subcellularLocation>
        <location evidence="1">Cytoplasm</location>
        <location evidence="1">Cytoskeleton</location>
        <location evidence="1">Spindle</location>
    </subcellularLocation>
</comment>
<feature type="compositionally biased region" description="Polar residues" evidence="13">
    <location>
        <begin position="804"/>
        <end position="816"/>
    </location>
</feature>
<keyword evidence="6" id="KW-0677">Repeat</keyword>
<dbReference type="UniPathway" id="UPA00143"/>
<reference evidence="15" key="2">
    <citation type="submission" date="2019-04" db="EMBL/GenBank/DDBJ databases">
        <authorList>
            <person name="Kadobianskyi M."/>
            <person name="Schulze L."/>
            <person name="Schuelke M."/>
            <person name="Judkewitz B."/>
        </authorList>
    </citation>
    <scope>NUCLEOTIDE SEQUENCE</scope>
    <source>
        <strain evidence="15">Bolton</strain>
        <tissue evidence="15">Whole-body</tissue>
    </source>
</reference>
<evidence type="ECO:0000256" key="5">
    <source>
        <dbReference type="ARBA" id="ARBA00022618"/>
    </source>
</evidence>
<dbReference type="Proteomes" id="UP000316079">
    <property type="component" value="Unassembled WGS sequence"/>
</dbReference>
<comment type="caution">
    <text evidence="15">The sequence shown here is derived from an EMBL/GenBank/DDBJ whole genome shotgun (WGS) entry which is preliminary data.</text>
</comment>
<dbReference type="SMART" id="SM00875">
    <property type="entry name" value="BACK"/>
    <property type="match status" value="1"/>
</dbReference>
<dbReference type="EMBL" id="SRMA01025833">
    <property type="protein sequence ID" value="TRY90650.1"/>
    <property type="molecule type" value="Genomic_DNA"/>
</dbReference>
<dbReference type="Gene3D" id="3.40.50.300">
    <property type="entry name" value="P-loop containing nucleotide triphosphate hydrolases"/>
    <property type="match status" value="1"/>
</dbReference>
<dbReference type="GO" id="GO:0016567">
    <property type="term" value="P:protein ubiquitination"/>
    <property type="evidence" value="ECO:0007669"/>
    <property type="project" value="UniProtKB-UniPathway"/>
</dbReference>
<evidence type="ECO:0000256" key="13">
    <source>
        <dbReference type="SAM" id="MobiDB-lite"/>
    </source>
</evidence>
<dbReference type="PANTHER" id="PTHR45632:SF3">
    <property type="entry name" value="KELCH-LIKE PROTEIN 32"/>
    <property type="match status" value="1"/>
</dbReference>
<dbReference type="Gene3D" id="2.120.10.80">
    <property type="entry name" value="Kelch-type beta propeller"/>
    <property type="match status" value="2"/>
</dbReference>
<dbReference type="Pfam" id="PF00651">
    <property type="entry name" value="BTB"/>
    <property type="match status" value="1"/>
</dbReference>
<dbReference type="InterPro" id="IPR047069">
    <property type="entry name" value="KLHL21_BACK"/>
</dbReference>
<reference evidence="15 16" key="1">
    <citation type="journal article" date="2019" name="Sci. Data">
        <title>Hybrid genome assembly and annotation of Danionella translucida.</title>
        <authorList>
            <person name="Kadobianskyi M."/>
            <person name="Schulze L."/>
            <person name="Schuelke M."/>
            <person name="Judkewitz B."/>
        </authorList>
    </citation>
    <scope>NUCLEOTIDE SEQUENCE [LARGE SCALE GENOMIC DNA]</scope>
    <source>
        <strain evidence="15 16">Bolton</strain>
    </source>
</reference>
<dbReference type="Pfam" id="PF24419">
    <property type="entry name" value="Cupin_NOL9"/>
    <property type="match status" value="1"/>
</dbReference>
<dbReference type="EMBL" id="SRMA01025833">
    <property type="protein sequence ID" value="TRY90649.1"/>
    <property type="molecule type" value="Genomic_DNA"/>
</dbReference>
<dbReference type="Pfam" id="PF25467">
    <property type="entry name" value="NOL9_C"/>
    <property type="match status" value="1"/>
</dbReference>
<dbReference type="SMART" id="SM00612">
    <property type="entry name" value="Kelch"/>
    <property type="match status" value="4"/>
</dbReference>
<dbReference type="InterPro" id="IPR032319">
    <property type="entry name" value="CLP1_P"/>
</dbReference>
<dbReference type="Pfam" id="PF01344">
    <property type="entry name" value="Kelch_1"/>
    <property type="match status" value="3"/>
</dbReference>
<accession>A0A553QKY1</accession>
<keyword evidence="7" id="KW-0498">Mitosis</keyword>
<keyword evidence="3" id="KW-0880">Kelch repeat</keyword>
<dbReference type="Gene3D" id="1.25.40.420">
    <property type="match status" value="1"/>
</dbReference>
<proteinExistence type="predicted"/>
<dbReference type="STRING" id="623744.A0A553QKY1"/>
<dbReference type="OrthoDB" id="45365at2759"/>
<dbReference type="Gene3D" id="3.30.710.10">
    <property type="entry name" value="Potassium Channel Kv1.1, Chain A"/>
    <property type="match status" value="1"/>
</dbReference>
<evidence type="ECO:0000256" key="8">
    <source>
        <dbReference type="ARBA" id="ARBA00022786"/>
    </source>
</evidence>
<dbReference type="GO" id="GO:0005819">
    <property type="term" value="C:spindle"/>
    <property type="evidence" value="ECO:0007669"/>
    <property type="project" value="UniProtKB-SubCell"/>
</dbReference>
<dbReference type="InterPro" id="IPR011705">
    <property type="entry name" value="BACK"/>
</dbReference>
<evidence type="ECO:0000259" key="14">
    <source>
        <dbReference type="PROSITE" id="PS50097"/>
    </source>
</evidence>
<dbReference type="PANTHER" id="PTHR45632">
    <property type="entry name" value="LD33804P"/>
    <property type="match status" value="1"/>
</dbReference>